<dbReference type="PANTHER" id="PTHR28096">
    <property type="entry name" value="PROTEIN FAF1"/>
    <property type="match status" value="1"/>
</dbReference>
<dbReference type="Pfam" id="PF15375">
    <property type="entry name" value="FSAF1"/>
    <property type="match status" value="1"/>
</dbReference>
<feature type="compositionally biased region" description="Basic and acidic residues" evidence="1">
    <location>
        <begin position="331"/>
        <end position="344"/>
    </location>
</feature>
<organism evidence="2 3">
    <name type="scientific">Dissophora globulifera</name>
    <dbReference type="NCBI Taxonomy" id="979702"/>
    <lineage>
        <taxon>Eukaryota</taxon>
        <taxon>Fungi</taxon>
        <taxon>Fungi incertae sedis</taxon>
        <taxon>Mucoromycota</taxon>
        <taxon>Mortierellomycotina</taxon>
        <taxon>Mortierellomycetes</taxon>
        <taxon>Mortierellales</taxon>
        <taxon>Mortierellaceae</taxon>
        <taxon>Dissophora</taxon>
    </lineage>
</organism>
<dbReference type="OrthoDB" id="5556956at2759"/>
<feature type="region of interest" description="Disordered" evidence="1">
    <location>
        <begin position="189"/>
        <end position="209"/>
    </location>
</feature>
<evidence type="ECO:0000256" key="1">
    <source>
        <dbReference type="SAM" id="MobiDB-lite"/>
    </source>
</evidence>
<gene>
    <name evidence="2" type="ORF">BGZ99_006989</name>
</gene>
<name>A0A9P6RRZ4_9FUNG</name>
<dbReference type="PANTHER" id="PTHR28096:SF1">
    <property type="entry name" value="PROTEIN FAF1"/>
    <property type="match status" value="1"/>
</dbReference>
<dbReference type="Proteomes" id="UP000738325">
    <property type="component" value="Unassembled WGS sequence"/>
</dbReference>
<protein>
    <submittedName>
        <fullName evidence="2">Uncharacterized protein</fullName>
    </submittedName>
</protein>
<dbReference type="InterPro" id="IPR053030">
    <property type="entry name" value="Ribosomal_biogenesis_FAF1-like"/>
</dbReference>
<feature type="region of interest" description="Disordered" evidence="1">
    <location>
        <begin position="298"/>
        <end position="371"/>
    </location>
</feature>
<accession>A0A9P6RRZ4</accession>
<sequence length="371" mass="40168">MNRVFDKKAAARASAAPAPMKKKLLQPQQKKNKAVVNVSGTTLSGSKKRAHPQQHGPAGGFDSDSDQDDEIEDGRARTKQKIEHNSKLSSVLGVEDHDLDFLSLDSSSTTGIKTKKRASTSASSTTATTTASKPPSKPVASKPRTSAQVVVFDASKFDRKGLGGSSSSSSTGGTEFNFKKFMSSKISKLDEAPAPMENPLTAQEKAEELENKKNDVELHSLIKASRLLEQYNADQLDGADRRRHQRDQLVNLGIQKKEAIRVPLQIGLGMMAKKRERDLRELEEAKNNGTYHKSIKHTFAAAGGKKKEKPRSERGLKTSMGRFKNGTLTLTEKEIKSVQREGVKKKTPGKKSGGGGGKGGGGKKKKGKGRH</sequence>
<feature type="region of interest" description="Disordered" evidence="1">
    <location>
        <begin position="1"/>
        <end position="90"/>
    </location>
</feature>
<proteinExistence type="predicted"/>
<feature type="compositionally biased region" description="Gly residues" evidence="1">
    <location>
        <begin position="351"/>
        <end position="360"/>
    </location>
</feature>
<dbReference type="InterPro" id="IPR027973">
    <property type="entry name" value="FSAF1-like"/>
</dbReference>
<evidence type="ECO:0000313" key="2">
    <source>
        <dbReference type="EMBL" id="KAG0327728.1"/>
    </source>
</evidence>
<feature type="compositionally biased region" description="Basic residues" evidence="1">
    <location>
        <begin position="361"/>
        <end position="371"/>
    </location>
</feature>
<reference evidence="2" key="1">
    <citation type="journal article" date="2020" name="Fungal Divers.">
        <title>Resolving the Mortierellaceae phylogeny through synthesis of multi-gene phylogenetics and phylogenomics.</title>
        <authorList>
            <person name="Vandepol N."/>
            <person name="Liber J."/>
            <person name="Desiro A."/>
            <person name="Na H."/>
            <person name="Kennedy M."/>
            <person name="Barry K."/>
            <person name="Grigoriev I.V."/>
            <person name="Miller A.N."/>
            <person name="O'Donnell K."/>
            <person name="Stajich J.E."/>
            <person name="Bonito G."/>
        </authorList>
    </citation>
    <scope>NUCLEOTIDE SEQUENCE</scope>
    <source>
        <strain evidence="2">REB-010B</strain>
    </source>
</reference>
<keyword evidence="3" id="KW-1185">Reference proteome</keyword>
<evidence type="ECO:0000313" key="3">
    <source>
        <dbReference type="Proteomes" id="UP000738325"/>
    </source>
</evidence>
<feature type="compositionally biased region" description="Low complexity" evidence="1">
    <location>
        <begin position="11"/>
        <end position="29"/>
    </location>
</feature>
<feature type="compositionally biased region" description="Low complexity" evidence="1">
    <location>
        <begin position="119"/>
        <end position="143"/>
    </location>
</feature>
<comment type="caution">
    <text evidence="2">The sequence shown here is derived from an EMBL/GenBank/DDBJ whole genome shotgun (WGS) entry which is preliminary data.</text>
</comment>
<dbReference type="AlphaFoldDB" id="A0A9P6RRZ4"/>
<feature type="compositionally biased region" description="Acidic residues" evidence="1">
    <location>
        <begin position="63"/>
        <end position="72"/>
    </location>
</feature>
<feature type="region of interest" description="Disordered" evidence="1">
    <location>
        <begin position="103"/>
        <end position="147"/>
    </location>
</feature>
<dbReference type="EMBL" id="JAAAIP010000049">
    <property type="protein sequence ID" value="KAG0327728.1"/>
    <property type="molecule type" value="Genomic_DNA"/>
</dbReference>
<dbReference type="GO" id="GO:0000462">
    <property type="term" value="P:maturation of SSU-rRNA from tricistronic rRNA transcript (SSU-rRNA, 5.8S rRNA, LSU-rRNA)"/>
    <property type="evidence" value="ECO:0007669"/>
    <property type="project" value="TreeGrafter"/>
</dbReference>
<dbReference type="GO" id="GO:0005730">
    <property type="term" value="C:nucleolus"/>
    <property type="evidence" value="ECO:0007669"/>
    <property type="project" value="TreeGrafter"/>
</dbReference>
<feature type="compositionally biased region" description="Basic and acidic residues" evidence="1">
    <location>
        <begin position="73"/>
        <end position="86"/>
    </location>
</feature>